<dbReference type="Proteomes" id="UP001215503">
    <property type="component" value="Unassembled WGS sequence"/>
</dbReference>
<dbReference type="Pfam" id="PF13767">
    <property type="entry name" value="DUF4168"/>
    <property type="match status" value="1"/>
</dbReference>
<gene>
    <name evidence="3" type="ORF">P2G67_01345</name>
</gene>
<evidence type="ECO:0000259" key="2">
    <source>
        <dbReference type="Pfam" id="PF13767"/>
    </source>
</evidence>
<keyword evidence="1" id="KW-0732">Signal</keyword>
<accession>A0ABT5YI97</accession>
<sequence>MNMPIRTLLAGTAAVALMAGAAFVAPTPVTAQTEMQQQEAPAVDYDTQTLQTYAAAMTEVVEIGERMQPSIAEAESEEEAEEIWVEMQEEMVSAVEQQGMSVDEYNQITQQAQMDPDLAAEINEMVQNGQ</sequence>
<feature type="chain" id="PRO_5045368801" evidence="1">
    <location>
        <begin position="25"/>
        <end position="130"/>
    </location>
</feature>
<reference evidence="3 4" key="1">
    <citation type="submission" date="2023-03" db="EMBL/GenBank/DDBJ databases">
        <title>Fodinicurvata sp. CAU 1616 isolated from sea sendiment.</title>
        <authorList>
            <person name="Kim W."/>
        </authorList>
    </citation>
    <scope>NUCLEOTIDE SEQUENCE [LARGE SCALE GENOMIC DNA]</scope>
    <source>
        <strain evidence="3 4">CAU 1616</strain>
    </source>
</reference>
<dbReference type="RefSeq" id="WP_275819248.1">
    <property type="nucleotide sequence ID" value="NZ_JARHUD010000001.1"/>
</dbReference>
<organism evidence="3 4">
    <name type="scientific">Aquibaculum arenosum</name>
    <dbReference type="NCBI Taxonomy" id="3032591"/>
    <lineage>
        <taxon>Bacteria</taxon>
        <taxon>Pseudomonadati</taxon>
        <taxon>Pseudomonadota</taxon>
        <taxon>Alphaproteobacteria</taxon>
        <taxon>Rhodospirillales</taxon>
        <taxon>Rhodovibrionaceae</taxon>
        <taxon>Aquibaculum</taxon>
    </lineage>
</organism>
<feature type="domain" description="DUF4168" evidence="2">
    <location>
        <begin position="48"/>
        <end position="122"/>
    </location>
</feature>
<evidence type="ECO:0000313" key="3">
    <source>
        <dbReference type="EMBL" id="MDF2094617.1"/>
    </source>
</evidence>
<evidence type="ECO:0000256" key="1">
    <source>
        <dbReference type="SAM" id="SignalP"/>
    </source>
</evidence>
<dbReference type="EMBL" id="JARHUD010000001">
    <property type="protein sequence ID" value="MDF2094617.1"/>
    <property type="molecule type" value="Genomic_DNA"/>
</dbReference>
<comment type="caution">
    <text evidence="3">The sequence shown here is derived from an EMBL/GenBank/DDBJ whole genome shotgun (WGS) entry which is preliminary data.</text>
</comment>
<proteinExistence type="predicted"/>
<protein>
    <submittedName>
        <fullName evidence="3">DUF4168 domain-containing protein</fullName>
    </submittedName>
</protein>
<dbReference type="InterPro" id="IPR025433">
    <property type="entry name" value="DUF4168"/>
</dbReference>
<evidence type="ECO:0000313" key="4">
    <source>
        <dbReference type="Proteomes" id="UP001215503"/>
    </source>
</evidence>
<name>A0ABT5YI97_9PROT</name>
<keyword evidence="4" id="KW-1185">Reference proteome</keyword>
<feature type="signal peptide" evidence="1">
    <location>
        <begin position="1"/>
        <end position="24"/>
    </location>
</feature>